<feature type="transmembrane region" description="Helical" evidence="7">
    <location>
        <begin position="295"/>
        <end position="316"/>
    </location>
</feature>
<dbReference type="InterPro" id="IPR000515">
    <property type="entry name" value="MetI-like"/>
</dbReference>
<organism evidence="10 11">
    <name type="scientific">Paenibacillus lactis</name>
    <dbReference type="NCBI Taxonomy" id="228574"/>
    <lineage>
        <taxon>Bacteria</taxon>
        <taxon>Bacillati</taxon>
        <taxon>Bacillota</taxon>
        <taxon>Bacilli</taxon>
        <taxon>Bacillales</taxon>
        <taxon>Paenibacillaceae</taxon>
        <taxon>Paenibacillus</taxon>
    </lineage>
</organism>
<gene>
    <name evidence="10" type="ORF">J2Z18_005515</name>
</gene>
<keyword evidence="4 7" id="KW-0812">Transmembrane</keyword>
<evidence type="ECO:0000313" key="11">
    <source>
        <dbReference type="Proteomes" id="UP000706926"/>
    </source>
</evidence>
<keyword evidence="6 7" id="KW-0472">Membrane</keyword>
<evidence type="ECO:0000256" key="5">
    <source>
        <dbReference type="ARBA" id="ARBA00022989"/>
    </source>
</evidence>
<dbReference type="CDD" id="cd06261">
    <property type="entry name" value="TM_PBP2"/>
    <property type="match status" value="1"/>
</dbReference>
<dbReference type="PANTHER" id="PTHR30193:SF37">
    <property type="entry name" value="INNER MEMBRANE ABC TRANSPORTER PERMEASE PROTEIN YCJO"/>
    <property type="match status" value="1"/>
</dbReference>
<comment type="subcellular location">
    <subcellularLocation>
        <location evidence="1 7">Cell membrane</location>
        <topology evidence="1 7">Multi-pass membrane protein</topology>
    </subcellularLocation>
</comment>
<feature type="transmembrane region" description="Helical" evidence="7">
    <location>
        <begin position="105"/>
        <end position="125"/>
    </location>
</feature>
<keyword evidence="2 7" id="KW-0813">Transport</keyword>
<accession>A0ABS4FJD8</accession>
<protein>
    <submittedName>
        <fullName evidence="10">Multiple sugar transport system permease protein</fullName>
    </submittedName>
</protein>
<evidence type="ECO:0000256" key="4">
    <source>
        <dbReference type="ARBA" id="ARBA00022692"/>
    </source>
</evidence>
<dbReference type="GeneID" id="95407370"/>
<evidence type="ECO:0000256" key="7">
    <source>
        <dbReference type="RuleBase" id="RU363032"/>
    </source>
</evidence>
<evidence type="ECO:0000256" key="1">
    <source>
        <dbReference type="ARBA" id="ARBA00004651"/>
    </source>
</evidence>
<feature type="region of interest" description="Disordered" evidence="8">
    <location>
        <begin position="1"/>
        <end position="28"/>
    </location>
</feature>
<dbReference type="Pfam" id="PF00528">
    <property type="entry name" value="BPD_transp_1"/>
    <property type="match status" value="1"/>
</dbReference>
<evidence type="ECO:0000256" key="8">
    <source>
        <dbReference type="SAM" id="MobiDB-lite"/>
    </source>
</evidence>
<dbReference type="EMBL" id="JAGGKI010000023">
    <property type="protein sequence ID" value="MBP1896385.1"/>
    <property type="molecule type" value="Genomic_DNA"/>
</dbReference>
<proteinExistence type="inferred from homology"/>
<sequence>MARTMKSSPPPGLHEAGNNRAGTNRRRGFGRSLRRGEQLWGMVFISPMLIGVMILVLFPIIATLVLGFADWNFVQGWDGIRWVGLQNFRSLLEDDIFLKSIRNNMIFLLTVPIYMIISMALAILIDRHVYMKGYFKVAYFMPYISNIVAVAVVWQVLFQPSYGPINEVLRSIGIASPPKWIADPNYALVSIMMISVWISIGFNLIIYIAGLQSIPKDLYEAAEIDGANGWTKFRRITLPLLSPTSFFLLVTGIISTFKVFDIIAVMTQGGPIGSTTMMVWYLYDTAFVNLKVGYASSIAAVLFGFVMLITLGQWAAQKKWVNY</sequence>
<comment type="caution">
    <text evidence="10">The sequence shown here is derived from an EMBL/GenBank/DDBJ whole genome shotgun (WGS) entry which is preliminary data.</text>
</comment>
<evidence type="ECO:0000313" key="10">
    <source>
        <dbReference type="EMBL" id="MBP1896385.1"/>
    </source>
</evidence>
<dbReference type="SUPFAM" id="SSF161098">
    <property type="entry name" value="MetI-like"/>
    <property type="match status" value="1"/>
</dbReference>
<dbReference type="PANTHER" id="PTHR30193">
    <property type="entry name" value="ABC TRANSPORTER PERMEASE PROTEIN"/>
    <property type="match status" value="1"/>
</dbReference>
<evidence type="ECO:0000256" key="3">
    <source>
        <dbReference type="ARBA" id="ARBA00022475"/>
    </source>
</evidence>
<feature type="transmembrane region" description="Helical" evidence="7">
    <location>
        <begin position="39"/>
        <end position="69"/>
    </location>
</feature>
<comment type="similarity">
    <text evidence="7">Belongs to the binding-protein-dependent transport system permease family.</text>
</comment>
<keyword evidence="3" id="KW-1003">Cell membrane</keyword>
<evidence type="ECO:0000259" key="9">
    <source>
        <dbReference type="PROSITE" id="PS50928"/>
    </source>
</evidence>
<evidence type="ECO:0000256" key="6">
    <source>
        <dbReference type="ARBA" id="ARBA00023136"/>
    </source>
</evidence>
<name>A0ABS4FJD8_9BACL</name>
<keyword evidence="10" id="KW-0762">Sugar transport</keyword>
<keyword evidence="5 7" id="KW-1133">Transmembrane helix</keyword>
<dbReference type="InterPro" id="IPR051393">
    <property type="entry name" value="ABC_transporter_permease"/>
</dbReference>
<feature type="transmembrane region" description="Helical" evidence="7">
    <location>
        <begin position="238"/>
        <end position="257"/>
    </location>
</feature>
<dbReference type="Proteomes" id="UP000706926">
    <property type="component" value="Unassembled WGS sequence"/>
</dbReference>
<feature type="domain" description="ABC transmembrane type-1" evidence="9">
    <location>
        <begin position="100"/>
        <end position="313"/>
    </location>
</feature>
<dbReference type="RefSeq" id="WP_007132706.1">
    <property type="nucleotide sequence ID" value="NZ_DMBX01000048.1"/>
</dbReference>
<dbReference type="Gene3D" id="1.10.3720.10">
    <property type="entry name" value="MetI-like"/>
    <property type="match status" value="1"/>
</dbReference>
<dbReference type="PROSITE" id="PS50928">
    <property type="entry name" value="ABC_TM1"/>
    <property type="match status" value="1"/>
</dbReference>
<feature type="transmembrane region" description="Helical" evidence="7">
    <location>
        <begin position="186"/>
        <end position="209"/>
    </location>
</feature>
<evidence type="ECO:0000256" key="2">
    <source>
        <dbReference type="ARBA" id="ARBA00022448"/>
    </source>
</evidence>
<dbReference type="InterPro" id="IPR035906">
    <property type="entry name" value="MetI-like_sf"/>
</dbReference>
<keyword evidence="11" id="KW-1185">Reference proteome</keyword>
<feature type="transmembrane region" description="Helical" evidence="7">
    <location>
        <begin position="137"/>
        <end position="157"/>
    </location>
</feature>
<feature type="transmembrane region" description="Helical" evidence="7">
    <location>
        <begin position="263"/>
        <end position="283"/>
    </location>
</feature>
<reference evidence="10 11" key="1">
    <citation type="submission" date="2021-03" db="EMBL/GenBank/DDBJ databases">
        <title>Genomic Encyclopedia of Type Strains, Phase IV (KMG-IV): sequencing the most valuable type-strain genomes for metagenomic binning, comparative biology and taxonomic classification.</title>
        <authorList>
            <person name="Goeker M."/>
        </authorList>
    </citation>
    <scope>NUCLEOTIDE SEQUENCE [LARGE SCALE GENOMIC DNA]</scope>
    <source>
        <strain evidence="10 11">DSM 15596</strain>
    </source>
</reference>